<gene>
    <name evidence="1" type="ORF">GCT13_45130</name>
</gene>
<name>A0A7X1TLE5_9BURK</name>
<protein>
    <submittedName>
        <fullName evidence="1">Uncharacterized protein</fullName>
    </submittedName>
</protein>
<organism evidence="1 2">
    <name type="scientific">Paraburkholderia franconis</name>
    <dbReference type="NCBI Taxonomy" id="2654983"/>
    <lineage>
        <taxon>Bacteria</taxon>
        <taxon>Pseudomonadati</taxon>
        <taxon>Pseudomonadota</taxon>
        <taxon>Betaproteobacteria</taxon>
        <taxon>Burkholderiales</taxon>
        <taxon>Burkholderiaceae</taxon>
        <taxon>Paraburkholderia</taxon>
    </lineage>
</organism>
<reference evidence="1 2" key="1">
    <citation type="submission" date="2019-10" db="EMBL/GenBank/DDBJ databases">
        <title>Paraburkholderia sp. isolated from nodules of Mimosa pudica from Brazilian Atlantic Forest soils.</title>
        <authorList>
            <person name="Paulitsch F."/>
            <person name="Hungria M."/>
            <person name="Dall'Agnol R."/>
        </authorList>
    </citation>
    <scope>NUCLEOTIDE SEQUENCE [LARGE SCALE GENOMIC DNA]</scope>
    <source>
        <strain evidence="1 2">CNPSo 3157</strain>
    </source>
</reference>
<comment type="caution">
    <text evidence="1">The sequence shown here is derived from an EMBL/GenBank/DDBJ whole genome shotgun (WGS) entry which is preliminary data.</text>
</comment>
<keyword evidence="2" id="KW-1185">Reference proteome</keyword>
<evidence type="ECO:0000313" key="1">
    <source>
        <dbReference type="EMBL" id="MPW23697.1"/>
    </source>
</evidence>
<dbReference type="Proteomes" id="UP000484381">
    <property type="component" value="Unassembled WGS sequence"/>
</dbReference>
<dbReference type="RefSeq" id="WP_152768155.1">
    <property type="nucleotide sequence ID" value="NZ_WHNP01000130.1"/>
</dbReference>
<sequence length="102" mass="11382">MGWLWLWTWGGTSFGYREGDDLWTHDGRHVGRFTGQEVYAPNGVYLGELIGTDRLITCQVKRGRRQAGFTPFAPRTACTAPGALGYAMYAGHEDFPAPESLR</sequence>
<accession>A0A7X1TLE5</accession>
<proteinExistence type="predicted"/>
<evidence type="ECO:0000313" key="2">
    <source>
        <dbReference type="Proteomes" id="UP000484381"/>
    </source>
</evidence>
<dbReference type="AlphaFoldDB" id="A0A7X1TLE5"/>
<dbReference type="EMBL" id="WHNP01000130">
    <property type="protein sequence ID" value="MPW23697.1"/>
    <property type="molecule type" value="Genomic_DNA"/>
</dbReference>